<evidence type="ECO:0000313" key="6">
    <source>
        <dbReference type="Proteomes" id="UP000053660"/>
    </source>
</evidence>
<feature type="compositionally biased region" description="Acidic residues" evidence="4">
    <location>
        <begin position="191"/>
        <end position="220"/>
    </location>
</feature>
<protein>
    <submittedName>
        <fullName evidence="5">Uncharacterized protein</fullName>
    </submittedName>
</protein>
<evidence type="ECO:0000256" key="3">
    <source>
        <dbReference type="ARBA" id="ARBA00023242"/>
    </source>
</evidence>
<feature type="compositionally biased region" description="Basic and acidic residues" evidence="4">
    <location>
        <begin position="157"/>
        <end position="170"/>
    </location>
</feature>
<feature type="region of interest" description="Disordered" evidence="4">
    <location>
        <begin position="1"/>
        <end position="65"/>
    </location>
</feature>
<keyword evidence="6" id="KW-1185">Reference proteome</keyword>
<dbReference type="GO" id="GO:0033314">
    <property type="term" value="P:mitotic DNA replication checkpoint signaling"/>
    <property type="evidence" value="ECO:0007669"/>
    <property type="project" value="TreeGrafter"/>
</dbReference>
<organism evidence="5 6">
    <name type="scientific">Oesophagostomum dentatum</name>
    <name type="common">Nodular worm</name>
    <dbReference type="NCBI Taxonomy" id="61180"/>
    <lineage>
        <taxon>Eukaryota</taxon>
        <taxon>Metazoa</taxon>
        <taxon>Ecdysozoa</taxon>
        <taxon>Nematoda</taxon>
        <taxon>Chromadorea</taxon>
        <taxon>Rhabditida</taxon>
        <taxon>Rhabditina</taxon>
        <taxon>Rhabditomorpha</taxon>
        <taxon>Strongyloidea</taxon>
        <taxon>Strongylidae</taxon>
        <taxon>Oesophagostomum</taxon>
    </lineage>
</organism>
<feature type="region of interest" description="Disordered" evidence="4">
    <location>
        <begin position="235"/>
        <end position="281"/>
    </location>
</feature>
<dbReference type="PANTHER" id="PTHR14396">
    <property type="entry name" value="CLASPIN"/>
    <property type="match status" value="1"/>
</dbReference>
<dbReference type="InterPro" id="IPR013870">
    <property type="entry name" value="Ribosomal_mL54"/>
</dbReference>
<keyword evidence="2" id="KW-0597">Phosphoprotein</keyword>
<evidence type="ECO:0000313" key="5">
    <source>
        <dbReference type="EMBL" id="KHJ86378.1"/>
    </source>
</evidence>
<feature type="region of interest" description="Disordered" evidence="4">
    <location>
        <begin position="77"/>
        <end position="221"/>
    </location>
</feature>
<accession>A0A0B1SM22</accession>
<name>A0A0B1SM22_OESDE</name>
<evidence type="ECO:0000256" key="2">
    <source>
        <dbReference type="ARBA" id="ARBA00022553"/>
    </source>
</evidence>
<feature type="compositionally biased region" description="Acidic residues" evidence="4">
    <location>
        <begin position="337"/>
        <end position="352"/>
    </location>
</feature>
<feature type="region of interest" description="Disordered" evidence="4">
    <location>
        <begin position="335"/>
        <end position="357"/>
    </location>
</feature>
<dbReference type="Pfam" id="PF08561">
    <property type="entry name" value="Ribosomal_L37"/>
    <property type="match status" value="1"/>
</dbReference>
<comment type="subcellular location">
    <subcellularLocation>
        <location evidence="1">Nucleus</location>
    </subcellularLocation>
</comment>
<proteinExistence type="predicted"/>
<reference evidence="5 6" key="1">
    <citation type="submission" date="2014-03" db="EMBL/GenBank/DDBJ databases">
        <title>Draft genome of the hookworm Oesophagostomum dentatum.</title>
        <authorList>
            <person name="Mitreva M."/>
        </authorList>
    </citation>
    <scope>NUCLEOTIDE SEQUENCE [LARGE SCALE GENOMIC DNA]</scope>
    <source>
        <strain evidence="5 6">OD-Hann</strain>
    </source>
</reference>
<dbReference type="GO" id="GO:0007095">
    <property type="term" value="P:mitotic G2 DNA damage checkpoint signaling"/>
    <property type="evidence" value="ECO:0007669"/>
    <property type="project" value="TreeGrafter"/>
</dbReference>
<sequence>MLDEGFDSQPMAGMSQPSFPNSLSQWFGDKASEEKSGEEVPSSLETPEFVNIGTFSNMDPFKDSGEEDLLMFCSGRFDTQNLTRKDTSAPEESDKADASLPEETTKLSPTSDDEEEEVHKSNSVAHKRSRKVIESDEEDEEDEAIPSTSNEAVGENSNEKESVMETHEESVSPSESEPPEPLTRLRRTIIDSDEDDDAKDEEAEAYIEKEADEDDSDDELAVIRRLQRSEFERKANREKWFDDEASLSGDDVGSDLDEDGDVANEYEAEEGDADDVPDSESIRRQNHRLLLKQEKDRETLEIIRLQDRLLADGDLGGTETNRTFRLKLREDTVTTVEGEDGEAETVEEEEDTSSQAHARRVSAIKWLIEHEEEYKKVCNEKEEEDLFDAAVRSVQILPENSTSGTSKGPRTLLGQNGLENAIKEIAGVTSAKQLYVNNHNPAVKRPSSPVYQVTKKMRRFTITRAYAVGSKVVPTKVDKSAIEEDAEKLAKYVCINYFIQGEEPGPKILPDSEYPPWLFELDLRPPRPLEDLDPEKDGWLYWRALRIRQIKQNRRIEKLKTRFLHLQDSPSMKKYRRF</sequence>
<keyword evidence="3" id="KW-0539">Nucleus</keyword>
<dbReference type="Proteomes" id="UP000053660">
    <property type="component" value="Unassembled WGS sequence"/>
</dbReference>
<dbReference type="AlphaFoldDB" id="A0A0B1SM22"/>
<dbReference type="GO" id="GO:0005634">
    <property type="term" value="C:nucleus"/>
    <property type="evidence" value="ECO:0007669"/>
    <property type="project" value="UniProtKB-SubCell"/>
</dbReference>
<dbReference type="EMBL" id="KN560611">
    <property type="protein sequence ID" value="KHJ86378.1"/>
    <property type="molecule type" value="Genomic_DNA"/>
</dbReference>
<feature type="compositionally biased region" description="Basic and acidic residues" evidence="4">
    <location>
        <begin position="83"/>
        <end position="97"/>
    </location>
</feature>
<dbReference type="GO" id="GO:0010997">
    <property type="term" value="F:anaphase-promoting complex binding"/>
    <property type="evidence" value="ECO:0007669"/>
    <property type="project" value="TreeGrafter"/>
</dbReference>
<evidence type="ECO:0000256" key="1">
    <source>
        <dbReference type="ARBA" id="ARBA00004123"/>
    </source>
</evidence>
<dbReference type="OrthoDB" id="5859781at2759"/>
<feature type="compositionally biased region" description="Polar residues" evidence="4">
    <location>
        <begin position="15"/>
        <end position="25"/>
    </location>
</feature>
<feature type="compositionally biased region" description="Acidic residues" evidence="4">
    <location>
        <begin position="135"/>
        <end position="144"/>
    </location>
</feature>
<dbReference type="InterPro" id="IPR024146">
    <property type="entry name" value="Claspin"/>
</dbReference>
<evidence type="ECO:0000256" key="4">
    <source>
        <dbReference type="SAM" id="MobiDB-lite"/>
    </source>
</evidence>
<gene>
    <name evidence="5" type="ORF">OESDEN_13877</name>
</gene>
<dbReference type="PANTHER" id="PTHR14396:SF10">
    <property type="entry name" value="CLASPIN"/>
    <property type="match status" value="1"/>
</dbReference>
<feature type="compositionally biased region" description="Acidic residues" evidence="4">
    <location>
        <begin position="252"/>
        <end position="278"/>
    </location>
</feature>